<sequence length="127" mass="14527">MSEVRVTSPIKNRISNVFIPVRNIEHARDWYCKLLGVAPDGDILFGHLYVLPMDGTSLILDQMPMWGGNEPGGPPTYQTPAFMFQTENIQASYEFMKNNEVELVTEIQNEQWFAFRDPDGNLLMVCK</sequence>
<gene>
    <name evidence="2" type="ORF">M5X19_13405</name>
</gene>
<dbReference type="PANTHER" id="PTHR36437">
    <property type="entry name" value="GLYOXALASE/BLEOMYCIN RESISTANCE PROTEIN/DIOXYGENASE"/>
    <property type="match status" value="1"/>
</dbReference>
<dbReference type="RefSeq" id="WP_268615568.1">
    <property type="nucleotide sequence ID" value="NZ_JAMDMX010000042.1"/>
</dbReference>
<organism evidence="2 3">
    <name type="scientific">Paenibacillus alginolyticus</name>
    <dbReference type="NCBI Taxonomy" id="59839"/>
    <lineage>
        <taxon>Bacteria</taxon>
        <taxon>Bacillati</taxon>
        <taxon>Bacillota</taxon>
        <taxon>Bacilli</taxon>
        <taxon>Bacillales</taxon>
        <taxon>Paenibacillaceae</taxon>
        <taxon>Paenibacillus</taxon>
    </lineage>
</organism>
<comment type="caution">
    <text evidence="2">The sequence shown here is derived from an EMBL/GenBank/DDBJ whole genome shotgun (WGS) entry which is preliminary data.</text>
</comment>
<dbReference type="Pfam" id="PF00903">
    <property type="entry name" value="Glyoxalase"/>
    <property type="match status" value="1"/>
</dbReference>
<protein>
    <submittedName>
        <fullName evidence="2">VOC family protein</fullName>
    </submittedName>
</protein>
<evidence type="ECO:0000259" key="1">
    <source>
        <dbReference type="Pfam" id="PF00903"/>
    </source>
</evidence>
<dbReference type="SUPFAM" id="SSF54593">
    <property type="entry name" value="Glyoxalase/Bleomycin resistance protein/Dihydroxybiphenyl dioxygenase"/>
    <property type="match status" value="1"/>
</dbReference>
<name>A0ABT4GCL0_9BACL</name>
<dbReference type="InterPro" id="IPR029068">
    <property type="entry name" value="Glyas_Bleomycin-R_OHBP_Dase"/>
</dbReference>
<feature type="domain" description="Glyoxalase/fosfomycin resistance/dioxygenase" evidence="1">
    <location>
        <begin position="14"/>
        <end position="124"/>
    </location>
</feature>
<evidence type="ECO:0000313" key="3">
    <source>
        <dbReference type="Proteomes" id="UP001527099"/>
    </source>
</evidence>
<dbReference type="Gene3D" id="3.10.180.10">
    <property type="entry name" value="2,3-Dihydroxybiphenyl 1,2-Dioxygenase, domain 1"/>
    <property type="match status" value="1"/>
</dbReference>
<proteinExistence type="predicted"/>
<dbReference type="EMBL" id="JAMDMX010000042">
    <property type="protein sequence ID" value="MCY9693889.1"/>
    <property type="molecule type" value="Genomic_DNA"/>
</dbReference>
<dbReference type="Proteomes" id="UP001527099">
    <property type="component" value="Unassembled WGS sequence"/>
</dbReference>
<evidence type="ECO:0000313" key="2">
    <source>
        <dbReference type="EMBL" id="MCY9693889.1"/>
    </source>
</evidence>
<keyword evidence="3" id="KW-1185">Reference proteome</keyword>
<reference evidence="2 3" key="1">
    <citation type="submission" date="2022-05" db="EMBL/GenBank/DDBJ databases">
        <title>Genome Sequencing of Bee-Associated Microbes.</title>
        <authorList>
            <person name="Dunlap C."/>
        </authorList>
    </citation>
    <scope>NUCLEOTIDE SEQUENCE [LARGE SCALE GENOMIC DNA]</scope>
    <source>
        <strain evidence="2 3">NRRL B-14421</strain>
    </source>
</reference>
<dbReference type="PANTHER" id="PTHR36437:SF2">
    <property type="entry name" value="GLYOXALASE_BLEOMYCIN RESISTANCE PROTEIN_DIOXYGENASE"/>
    <property type="match status" value="1"/>
</dbReference>
<accession>A0ABT4GCL0</accession>
<dbReference type="InterPro" id="IPR004360">
    <property type="entry name" value="Glyas_Fos-R_dOase_dom"/>
</dbReference>